<reference evidence="2" key="1">
    <citation type="journal article" date="2014" name="Int. J. Syst. Evol. Microbiol.">
        <title>Complete genome of a new Firmicutes species belonging to the dominant human colonic microbiota ('Ruminococcus bicirculans') reveals two chromosomes and a selective capacity to utilize plant glucans.</title>
        <authorList>
            <consortium name="NISC Comparative Sequencing Program"/>
            <person name="Wegmann U."/>
            <person name="Louis P."/>
            <person name="Goesmann A."/>
            <person name="Henrissat B."/>
            <person name="Duncan S.H."/>
            <person name="Flint H.J."/>
        </authorList>
    </citation>
    <scope>NUCLEOTIDE SEQUENCE</scope>
    <source>
        <strain evidence="2">NBRC 103855</strain>
    </source>
</reference>
<dbReference type="SUPFAM" id="SSF54534">
    <property type="entry name" value="FKBP-like"/>
    <property type="match status" value="1"/>
</dbReference>
<dbReference type="RefSeq" id="WP_284391618.1">
    <property type="nucleotide sequence ID" value="NZ_BSNG01000001.1"/>
</dbReference>
<dbReference type="InterPro" id="IPR001437">
    <property type="entry name" value="Tscrpt_elong_fac_GreA/B_C"/>
</dbReference>
<organism evidence="2 3">
    <name type="scientific">Devosia yakushimensis</name>
    <dbReference type="NCBI Taxonomy" id="470028"/>
    <lineage>
        <taxon>Bacteria</taxon>
        <taxon>Pseudomonadati</taxon>
        <taxon>Pseudomonadota</taxon>
        <taxon>Alphaproteobacteria</taxon>
        <taxon>Hyphomicrobiales</taxon>
        <taxon>Devosiaceae</taxon>
        <taxon>Devosia</taxon>
    </lineage>
</organism>
<dbReference type="Proteomes" id="UP001161406">
    <property type="component" value="Unassembled WGS sequence"/>
</dbReference>
<dbReference type="InterPro" id="IPR036953">
    <property type="entry name" value="GreA/GreB_C_sf"/>
</dbReference>
<feature type="domain" description="Transcription elongation factor GreA/GreB C-terminal" evidence="1">
    <location>
        <begin position="57"/>
        <end position="131"/>
    </location>
</feature>
<reference evidence="2" key="2">
    <citation type="submission" date="2023-01" db="EMBL/GenBank/DDBJ databases">
        <title>Draft genome sequence of Devosia yakushimensis strain NBRC 103855.</title>
        <authorList>
            <person name="Sun Q."/>
            <person name="Mori K."/>
        </authorList>
    </citation>
    <scope>NUCLEOTIDE SEQUENCE</scope>
    <source>
        <strain evidence="2">NBRC 103855</strain>
    </source>
</reference>
<keyword evidence="2" id="KW-0418">Kinase</keyword>
<dbReference type="Pfam" id="PF01272">
    <property type="entry name" value="GreA_GreB"/>
    <property type="match status" value="1"/>
</dbReference>
<dbReference type="PANTHER" id="PTHR30437">
    <property type="entry name" value="TRANSCRIPTION ELONGATION FACTOR GREA"/>
    <property type="match status" value="1"/>
</dbReference>
<dbReference type="Gene3D" id="3.10.50.30">
    <property type="entry name" value="Transcription elongation factor, GreA/GreB, C-terminal domain"/>
    <property type="match status" value="1"/>
</dbReference>
<dbReference type="PANTHER" id="PTHR30437:SF5">
    <property type="entry name" value="REGULATOR OF NUCLEOSIDE DIPHOSPHATE KINASE"/>
    <property type="match status" value="1"/>
</dbReference>
<proteinExistence type="predicted"/>
<dbReference type="EMBL" id="BSNG01000001">
    <property type="protein sequence ID" value="GLQ10744.1"/>
    <property type="molecule type" value="Genomic_DNA"/>
</dbReference>
<evidence type="ECO:0000313" key="2">
    <source>
        <dbReference type="EMBL" id="GLQ10744.1"/>
    </source>
</evidence>
<evidence type="ECO:0000313" key="3">
    <source>
        <dbReference type="Proteomes" id="UP001161406"/>
    </source>
</evidence>
<sequence length="137" mass="15181">MNTQDYNDLTPEIILGEADHKQLNILAMAGLTHTPDQSDDLLYELERARILDDAEVPADIVRMGSSVRYRTDNGQEHSVTLVYPVDADIAAGRISIMTPVGTALIGLRVGQSISWRSRDNRKHMLTVLTVRQPVAAE</sequence>
<keyword evidence="2" id="KW-0808">Transferase</keyword>
<dbReference type="NCBIfam" id="NF004396">
    <property type="entry name" value="PRK05753.1"/>
    <property type="match status" value="1"/>
</dbReference>
<keyword evidence="3" id="KW-1185">Reference proteome</keyword>
<gene>
    <name evidence="2" type="ORF">GCM10007913_26760</name>
</gene>
<name>A0ABQ5UF81_9HYPH</name>
<comment type="caution">
    <text evidence="2">The sequence shown here is derived from an EMBL/GenBank/DDBJ whole genome shotgun (WGS) entry which is preliminary data.</text>
</comment>
<dbReference type="GO" id="GO:0016301">
    <property type="term" value="F:kinase activity"/>
    <property type="evidence" value="ECO:0007669"/>
    <property type="project" value="UniProtKB-KW"/>
</dbReference>
<dbReference type="InterPro" id="IPR023459">
    <property type="entry name" value="Tscrpt_elong_fac_GreA/B_fam"/>
</dbReference>
<protein>
    <submittedName>
        <fullName evidence="2">Nucleoside diphosphate kinase regulator</fullName>
    </submittedName>
</protein>
<evidence type="ECO:0000259" key="1">
    <source>
        <dbReference type="Pfam" id="PF01272"/>
    </source>
</evidence>
<accession>A0ABQ5UF81</accession>